<dbReference type="EMBL" id="BAABGP010000022">
    <property type="protein sequence ID" value="GAA4489700.1"/>
    <property type="molecule type" value="Genomic_DNA"/>
</dbReference>
<gene>
    <name evidence="3" type="ORF">GCM10023171_31000</name>
</gene>
<dbReference type="PANTHER" id="PTHR33608">
    <property type="entry name" value="BLL2464 PROTEIN"/>
    <property type="match status" value="1"/>
</dbReference>
<organism evidence="3 4">
    <name type="scientific">Microbacterium panaciterrae</name>
    <dbReference type="NCBI Taxonomy" id="985759"/>
    <lineage>
        <taxon>Bacteria</taxon>
        <taxon>Bacillati</taxon>
        <taxon>Actinomycetota</taxon>
        <taxon>Actinomycetes</taxon>
        <taxon>Micrococcales</taxon>
        <taxon>Microbacteriaceae</taxon>
        <taxon>Microbacterium</taxon>
    </lineage>
</organism>
<feature type="region of interest" description="Disordered" evidence="1">
    <location>
        <begin position="219"/>
        <end position="261"/>
    </location>
</feature>
<sequence>MASLLTPVKGKLFIQSSRRSTHALDGAYASLLRGHSLDFDDLRGYEYGDQIRDIDWKATARLGSAVVRRSLATRMHTVLFAVDTGLSMTALAHDEKPKKDLAILTVGVLGLLALRHGDDFCLVSGDSESVGRRQIGRSEAALEHTLRTIDRAVDNASAPSDRDKLLSYVARTIARRMIVVVLTDDTPVSAETERLLRRLRVQHDVLWITLRDAEPVLETAPARAGRRRGPSTGSGTEGTGGPSTGSETERTGPATPQRARRDVASHWAIPEFLQGDAELAAELHAADAAETARTETLLRKLEITHVALAEHDEAVGALLEMLDARSHVRHG</sequence>
<dbReference type="InterPro" id="IPR002881">
    <property type="entry name" value="DUF58"/>
</dbReference>
<protein>
    <recommendedName>
        <fullName evidence="2">DUF58 domain-containing protein</fullName>
    </recommendedName>
</protein>
<keyword evidence="4" id="KW-1185">Reference proteome</keyword>
<comment type="caution">
    <text evidence="3">The sequence shown here is derived from an EMBL/GenBank/DDBJ whole genome shotgun (WGS) entry which is preliminary data.</text>
</comment>
<dbReference type="Pfam" id="PF01882">
    <property type="entry name" value="DUF58"/>
    <property type="match status" value="1"/>
</dbReference>
<name>A0ABP8PP65_9MICO</name>
<dbReference type="Proteomes" id="UP001500731">
    <property type="component" value="Unassembled WGS sequence"/>
</dbReference>
<dbReference type="RefSeq" id="WP_345188302.1">
    <property type="nucleotide sequence ID" value="NZ_BAABGP010000022.1"/>
</dbReference>
<evidence type="ECO:0000313" key="3">
    <source>
        <dbReference type="EMBL" id="GAA4489700.1"/>
    </source>
</evidence>
<evidence type="ECO:0000256" key="1">
    <source>
        <dbReference type="SAM" id="MobiDB-lite"/>
    </source>
</evidence>
<proteinExistence type="predicted"/>
<accession>A0ABP8PP65</accession>
<evidence type="ECO:0000313" key="4">
    <source>
        <dbReference type="Proteomes" id="UP001500731"/>
    </source>
</evidence>
<feature type="domain" description="DUF58" evidence="2">
    <location>
        <begin position="42"/>
        <end position="213"/>
    </location>
</feature>
<dbReference type="PANTHER" id="PTHR33608:SF6">
    <property type="entry name" value="BLL2464 PROTEIN"/>
    <property type="match status" value="1"/>
</dbReference>
<reference evidence="4" key="1">
    <citation type="journal article" date="2019" name="Int. J. Syst. Evol. Microbiol.">
        <title>The Global Catalogue of Microorganisms (GCM) 10K type strain sequencing project: providing services to taxonomists for standard genome sequencing and annotation.</title>
        <authorList>
            <consortium name="The Broad Institute Genomics Platform"/>
            <consortium name="The Broad Institute Genome Sequencing Center for Infectious Disease"/>
            <person name="Wu L."/>
            <person name="Ma J."/>
        </authorList>
    </citation>
    <scope>NUCLEOTIDE SEQUENCE [LARGE SCALE GENOMIC DNA]</scope>
    <source>
        <strain evidence="4">JCM 17839</strain>
    </source>
</reference>
<evidence type="ECO:0000259" key="2">
    <source>
        <dbReference type="Pfam" id="PF01882"/>
    </source>
</evidence>